<reference evidence="1 2" key="1">
    <citation type="submission" date="2020-06" db="EMBL/GenBank/DDBJ databases">
        <title>Schlegella sp. ID0723 isolated from air conditioner.</title>
        <authorList>
            <person name="Kim D.Y."/>
            <person name="Kim D.-U."/>
        </authorList>
    </citation>
    <scope>NUCLEOTIDE SEQUENCE [LARGE SCALE GENOMIC DNA]</scope>
    <source>
        <strain evidence="1 2">ID0723</strain>
    </source>
</reference>
<sequence length="316" mass="34452">MIKKNTVLVLGAGASHPYGLPLGSGLADNIKALSGDAADALPIRGPHATGLGVDFIRSFRRSNDRSIDAFLARRLDFEQIGTLAIAACLLPAERLDKLVDGEPAEDHWYRYLLDAMDGPWEDLAANRISFVTFNYDRSLECFLTVALANRFGRSEKEAAQLVKSFNIVHVYGSLGSLDPDAEDFVPYGGHPQNMLNSISMAGRGLRVIAQGRDDSKEFTEARALLADAEVLCFLGFGFDEMNLRRLGGPAAIQAGGSVDSNRPMTTRRFAASAYGLTPAEVSQATQRIAHVSFAKYVREDFHDAKCLATLRRTLII</sequence>
<evidence type="ECO:0000313" key="2">
    <source>
        <dbReference type="Proteomes" id="UP000529637"/>
    </source>
</evidence>
<keyword evidence="2" id="KW-1185">Reference proteome</keyword>
<dbReference type="RefSeq" id="WP_176070445.1">
    <property type="nucleotide sequence ID" value="NZ_JABWMJ010000008.1"/>
</dbReference>
<protein>
    <recommendedName>
        <fullName evidence="3">SIR2-like domain-containing protein</fullName>
    </recommendedName>
</protein>
<comment type="caution">
    <text evidence="1">The sequence shown here is derived from an EMBL/GenBank/DDBJ whole genome shotgun (WGS) entry which is preliminary data.</text>
</comment>
<dbReference type="EMBL" id="JABWMJ010000008">
    <property type="protein sequence ID" value="NUZ07616.1"/>
    <property type="molecule type" value="Genomic_DNA"/>
</dbReference>
<dbReference type="Proteomes" id="UP000529637">
    <property type="component" value="Unassembled WGS sequence"/>
</dbReference>
<evidence type="ECO:0008006" key="3">
    <source>
        <dbReference type="Google" id="ProtNLM"/>
    </source>
</evidence>
<dbReference type="AlphaFoldDB" id="A0A7Y6NQT7"/>
<accession>A0A7Y6NQT7</accession>
<gene>
    <name evidence="1" type="ORF">HQN59_17760</name>
</gene>
<name>A0A7Y6NQT7_9BURK</name>
<evidence type="ECO:0000313" key="1">
    <source>
        <dbReference type="EMBL" id="NUZ07616.1"/>
    </source>
</evidence>
<organism evidence="1 2">
    <name type="scientific">Piscinibacter koreensis</name>
    <dbReference type="NCBI Taxonomy" id="2742824"/>
    <lineage>
        <taxon>Bacteria</taxon>
        <taxon>Pseudomonadati</taxon>
        <taxon>Pseudomonadota</taxon>
        <taxon>Betaproteobacteria</taxon>
        <taxon>Burkholderiales</taxon>
        <taxon>Sphaerotilaceae</taxon>
        <taxon>Piscinibacter</taxon>
    </lineage>
</organism>
<proteinExistence type="predicted"/>